<dbReference type="RefSeq" id="WP_345717495.1">
    <property type="nucleotide sequence ID" value="NZ_BAABFP010000007.1"/>
</dbReference>
<proteinExistence type="inferred from homology"/>
<comment type="cofactor">
    <cofactor evidence="4">
        <name>Zn(2+)</name>
        <dbReference type="ChEBI" id="CHEBI:29105"/>
    </cofactor>
    <text evidence="4">Binds 1 zinc ion per subunit.</text>
</comment>
<evidence type="ECO:0000256" key="4">
    <source>
        <dbReference type="HAMAP-Rule" id="MF_01696"/>
    </source>
</evidence>
<keyword evidence="6" id="KW-1185">Reference proteome</keyword>
<feature type="binding site" evidence="4">
    <location>
        <position position="168"/>
    </location>
    <ligand>
        <name>Zn(2+)</name>
        <dbReference type="ChEBI" id="CHEBI:29105"/>
    </ligand>
</feature>
<dbReference type="InterPro" id="IPR003737">
    <property type="entry name" value="GlcNAc_PI_deacetylase-related"/>
</dbReference>
<dbReference type="NCBIfam" id="TIGR03445">
    <property type="entry name" value="mycothiol_MshB"/>
    <property type="match status" value="1"/>
</dbReference>
<keyword evidence="2 4" id="KW-0378">Hydrolase</keyword>
<evidence type="ECO:0000256" key="1">
    <source>
        <dbReference type="ARBA" id="ARBA00022723"/>
    </source>
</evidence>
<dbReference type="GO" id="GO:0035595">
    <property type="term" value="F:N-acetylglucosaminylinositol deacetylase activity"/>
    <property type="evidence" value="ECO:0007669"/>
    <property type="project" value="UniProtKB-EC"/>
</dbReference>
<reference evidence="6" key="1">
    <citation type="journal article" date="2019" name="Int. J. Syst. Evol. Microbiol.">
        <title>The Global Catalogue of Microorganisms (GCM) 10K type strain sequencing project: providing services to taxonomists for standard genome sequencing and annotation.</title>
        <authorList>
            <consortium name="The Broad Institute Genomics Platform"/>
            <consortium name="The Broad Institute Genome Sequencing Center for Infectious Disease"/>
            <person name="Wu L."/>
            <person name="Ma J."/>
        </authorList>
    </citation>
    <scope>NUCLEOTIDE SEQUENCE [LARGE SCALE GENOMIC DNA]</scope>
    <source>
        <strain evidence="6">KACC 14249</strain>
    </source>
</reference>
<comment type="function">
    <text evidence="4">Catalyzes the deacetylation of 1D-myo-inositol 2-acetamido-2-deoxy-alpha-D-glucopyranoside (GlcNAc-Ins) in the mycothiol biosynthesis pathway.</text>
</comment>
<evidence type="ECO:0000256" key="2">
    <source>
        <dbReference type="ARBA" id="ARBA00022801"/>
    </source>
</evidence>
<feature type="binding site" evidence="4">
    <location>
        <position position="30"/>
    </location>
    <ligand>
        <name>Zn(2+)</name>
        <dbReference type="ChEBI" id="CHEBI:29105"/>
    </ligand>
</feature>
<feature type="binding site" evidence="4">
    <location>
        <position position="27"/>
    </location>
    <ligand>
        <name>Zn(2+)</name>
        <dbReference type="ChEBI" id="CHEBI:29105"/>
    </ligand>
</feature>
<dbReference type="Proteomes" id="UP001596189">
    <property type="component" value="Unassembled WGS sequence"/>
</dbReference>
<name>A0ABW1JJS4_9ACTN</name>
<protein>
    <recommendedName>
        <fullName evidence="4">1D-myo-inositol 2-acetamido-2-deoxy-alpha-D-glucopyranoside deacetylase</fullName>
        <shortName evidence="4">GlcNAc-Ins deacetylase</shortName>
        <ecNumber evidence="4">3.5.1.103</ecNumber>
    </recommendedName>
    <alternativeName>
        <fullName evidence="4">N-acetyl-1-D-myo-inositol-2-amino-2-deoxy-alpha-D-glucopyranoside deacetylase</fullName>
    </alternativeName>
</protein>
<dbReference type="EMBL" id="JBHSRD010000008">
    <property type="protein sequence ID" value="MFC6008964.1"/>
    <property type="molecule type" value="Genomic_DNA"/>
</dbReference>
<dbReference type="InterPro" id="IPR017810">
    <property type="entry name" value="Mycothiol_biosynthesis_MshB"/>
</dbReference>
<dbReference type="PANTHER" id="PTHR12993">
    <property type="entry name" value="N-ACETYLGLUCOSAMINYL-PHOSPHATIDYLINOSITOL DE-N-ACETYLASE-RELATED"/>
    <property type="match status" value="1"/>
</dbReference>
<comment type="catalytic activity">
    <reaction evidence="4">
        <text>1D-myo-inositol 2-acetamido-2-deoxy-alpha-D-glucopyranoside + H2O = 1D-myo-inositol 2-amino-2-deoxy-alpha-D-glucopyranoside + acetate</text>
        <dbReference type="Rhea" id="RHEA:26180"/>
        <dbReference type="ChEBI" id="CHEBI:15377"/>
        <dbReference type="ChEBI" id="CHEBI:30089"/>
        <dbReference type="ChEBI" id="CHEBI:52442"/>
        <dbReference type="ChEBI" id="CHEBI:58886"/>
        <dbReference type="EC" id="3.5.1.103"/>
    </reaction>
</comment>
<dbReference type="Gene3D" id="3.40.50.10320">
    <property type="entry name" value="LmbE-like"/>
    <property type="match status" value="1"/>
</dbReference>
<dbReference type="EC" id="3.5.1.103" evidence="4"/>
<sequence length="322" mass="34298">MTADYPIEEEPVVGEEPGRRLLLVHAHPDDETLTTGVTMARYAAEGVGVTLVTCTLGDEGEVIPAELRHLASDRDDTLGAHRAGELVRAMAALGVPDHRLLGDGRWRDSGMVWLAPGVAGVAGDVHPDAFALADLDEAAGLLADVLREVRPQVVVTYDPDGGYGHPDHVMAHRVTMRAVELAADDGARPGWQVLAVHWVQVATSWARAERRAVLAAAQDGRLPAGMLPPDYAEHPPAVVDDDLLDVVVEAPEHLPAVTAALEAHATQVVVRPPWFALSNDVAQRLSAREGFRRVRGPRATIAESSVAGPADDLFAGLGLPQR</sequence>
<gene>
    <name evidence="4 5" type="primary">mshB</name>
    <name evidence="5" type="ORF">ACFQDO_17660</name>
</gene>
<accession>A0ABW1JJS4</accession>
<comment type="caution">
    <text evidence="5">The sequence shown here is derived from an EMBL/GenBank/DDBJ whole genome shotgun (WGS) entry which is preliminary data.</text>
</comment>
<keyword evidence="3 4" id="KW-0862">Zinc</keyword>
<evidence type="ECO:0000313" key="6">
    <source>
        <dbReference type="Proteomes" id="UP001596189"/>
    </source>
</evidence>
<evidence type="ECO:0000256" key="3">
    <source>
        <dbReference type="ARBA" id="ARBA00022833"/>
    </source>
</evidence>
<dbReference type="Pfam" id="PF02585">
    <property type="entry name" value="PIG-L"/>
    <property type="match status" value="1"/>
</dbReference>
<dbReference type="PANTHER" id="PTHR12993:SF26">
    <property type="entry name" value="1D-MYO-INOSITOL 2-ACETAMIDO-2-DEOXY-ALPHA-D-GLUCOPYRANOSIDE DEACETYLASE"/>
    <property type="match status" value="1"/>
</dbReference>
<evidence type="ECO:0000313" key="5">
    <source>
        <dbReference type="EMBL" id="MFC6008964.1"/>
    </source>
</evidence>
<dbReference type="SUPFAM" id="SSF102588">
    <property type="entry name" value="LmbE-like"/>
    <property type="match status" value="1"/>
</dbReference>
<comment type="similarity">
    <text evidence="4">Belongs to the MshB deacetylase family.</text>
</comment>
<dbReference type="HAMAP" id="MF_01696">
    <property type="entry name" value="MshB"/>
    <property type="match status" value="1"/>
</dbReference>
<dbReference type="InterPro" id="IPR024078">
    <property type="entry name" value="LmbE-like_dom_sf"/>
</dbReference>
<keyword evidence="1 4" id="KW-0479">Metal-binding</keyword>
<organism evidence="5 6">
    <name type="scientific">Angustibacter luteus</name>
    <dbReference type="NCBI Taxonomy" id="658456"/>
    <lineage>
        <taxon>Bacteria</taxon>
        <taxon>Bacillati</taxon>
        <taxon>Actinomycetota</taxon>
        <taxon>Actinomycetes</taxon>
        <taxon>Kineosporiales</taxon>
        <taxon>Kineosporiaceae</taxon>
    </lineage>
</organism>